<accession>A0A4U1CVB6</accession>
<keyword evidence="1" id="KW-0472">Membrane</keyword>
<protein>
    <submittedName>
        <fullName evidence="4">FecR family protein</fullName>
    </submittedName>
</protein>
<evidence type="ECO:0000256" key="1">
    <source>
        <dbReference type="SAM" id="Phobius"/>
    </source>
</evidence>
<dbReference type="FunFam" id="2.60.120.1440:FF:000001">
    <property type="entry name" value="Putative anti-sigma factor"/>
    <property type="match status" value="1"/>
</dbReference>
<dbReference type="GO" id="GO:0016989">
    <property type="term" value="F:sigma factor antagonist activity"/>
    <property type="evidence" value="ECO:0007669"/>
    <property type="project" value="TreeGrafter"/>
</dbReference>
<evidence type="ECO:0000313" key="4">
    <source>
        <dbReference type="EMBL" id="TKC12773.1"/>
    </source>
</evidence>
<dbReference type="RefSeq" id="WP_136838897.1">
    <property type="nucleotide sequence ID" value="NZ_SWBR01000001.1"/>
</dbReference>
<evidence type="ECO:0000259" key="2">
    <source>
        <dbReference type="Pfam" id="PF04773"/>
    </source>
</evidence>
<dbReference type="InterPro" id="IPR012373">
    <property type="entry name" value="Ferrdict_sens_TM"/>
</dbReference>
<dbReference type="OrthoDB" id="1099963at2"/>
<organism evidence="4 5">
    <name type="scientific">Pedobacter polaris</name>
    <dbReference type="NCBI Taxonomy" id="2571273"/>
    <lineage>
        <taxon>Bacteria</taxon>
        <taxon>Pseudomonadati</taxon>
        <taxon>Bacteroidota</taxon>
        <taxon>Sphingobacteriia</taxon>
        <taxon>Sphingobacteriales</taxon>
        <taxon>Sphingobacteriaceae</taxon>
        <taxon>Pedobacter</taxon>
    </lineage>
</organism>
<dbReference type="Pfam" id="PF16344">
    <property type="entry name" value="FecR_C"/>
    <property type="match status" value="1"/>
</dbReference>
<dbReference type="PANTHER" id="PTHR30273">
    <property type="entry name" value="PERIPLASMIC SIGNAL SENSOR AND SIGMA FACTOR ACTIVATOR FECR-RELATED"/>
    <property type="match status" value="1"/>
</dbReference>
<feature type="domain" description="FecR protein" evidence="2">
    <location>
        <begin position="169"/>
        <end position="263"/>
    </location>
</feature>
<dbReference type="EMBL" id="SWBR01000001">
    <property type="protein sequence ID" value="TKC12773.1"/>
    <property type="molecule type" value="Genomic_DNA"/>
</dbReference>
<name>A0A4U1CVB6_9SPHI</name>
<keyword evidence="5" id="KW-1185">Reference proteome</keyword>
<keyword evidence="1" id="KW-0812">Transmembrane</keyword>
<reference evidence="4 5" key="1">
    <citation type="submission" date="2019-04" db="EMBL/GenBank/DDBJ databases">
        <title>Pedobacter sp. RP-3-22 sp. nov., isolated from Arctic soil.</title>
        <authorList>
            <person name="Dahal R.H."/>
            <person name="Kim D.-U."/>
        </authorList>
    </citation>
    <scope>NUCLEOTIDE SEQUENCE [LARGE SCALE GENOMIC DNA]</scope>
    <source>
        <strain evidence="4 5">RP-3-22</strain>
    </source>
</reference>
<keyword evidence="1" id="KW-1133">Transmembrane helix</keyword>
<evidence type="ECO:0000313" key="5">
    <source>
        <dbReference type="Proteomes" id="UP000309488"/>
    </source>
</evidence>
<dbReference type="Gene3D" id="2.60.120.1440">
    <property type="match status" value="1"/>
</dbReference>
<dbReference type="Proteomes" id="UP000309488">
    <property type="component" value="Unassembled WGS sequence"/>
</dbReference>
<dbReference type="Pfam" id="PF04773">
    <property type="entry name" value="FecR"/>
    <property type="match status" value="1"/>
</dbReference>
<feature type="domain" description="Protein FecR C-terminal" evidence="3">
    <location>
        <begin position="308"/>
        <end position="375"/>
    </location>
</feature>
<dbReference type="PANTHER" id="PTHR30273:SF2">
    <property type="entry name" value="PROTEIN FECR"/>
    <property type="match status" value="1"/>
</dbReference>
<gene>
    <name evidence="4" type="ORF">FA048_03905</name>
</gene>
<comment type="caution">
    <text evidence="4">The sequence shown here is derived from an EMBL/GenBank/DDBJ whole genome shotgun (WGS) entry which is preliminary data.</text>
</comment>
<feature type="transmembrane region" description="Helical" evidence="1">
    <location>
        <begin position="71"/>
        <end position="89"/>
    </location>
</feature>
<proteinExistence type="predicted"/>
<dbReference type="AlphaFoldDB" id="A0A4U1CVB6"/>
<sequence length="377" mass="42490">MQPNQIKELINRYLSGNCTEAESALVENSYRDYLLNPEPLKEHEILADLQWIEAKLPLPRSTKKLNFYKKISIAAALLIAVGGTLYFGLARKDQKDITAKLAEEKILPGTDRAILTLADGRKILLDKNASTLFLDSTAGIQIKKTKNGELIYEVLATVSTTGNVKQYNTIETPRGSQYTVILQDGTKVWLNASSFLKYPLVFSGNKRQVELNGEGYFEVSKNKARPFIVQTNNQEVEVLGTHFNVNAYPEEVAIKTTLLEGKVIVHKGGEEALMKPGEQVVNLKTSKNLKLSTLEDANEVIAWKNGLFLFTHESLYDIMVKISRWYDVEVEYQGKFDNQYYSGTISRFGEVEAVLKIMELTGSVKFKIHGRRIIVMK</sequence>
<dbReference type="Gene3D" id="3.55.50.30">
    <property type="match status" value="1"/>
</dbReference>
<dbReference type="InterPro" id="IPR006860">
    <property type="entry name" value="FecR"/>
</dbReference>
<dbReference type="InterPro" id="IPR032508">
    <property type="entry name" value="FecR_C"/>
</dbReference>
<dbReference type="PIRSF" id="PIRSF018266">
    <property type="entry name" value="FecR"/>
    <property type="match status" value="1"/>
</dbReference>
<evidence type="ECO:0000259" key="3">
    <source>
        <dbReference type="Pfam" id="PF16344"/>
    </source>
</evidence>